<sequence length="87" mass="9467">MQTPNDAMEEEEDDFYAPNGNATQGQGATGTPGKQDATNGQTAVKDEKMEDELEEGEEEEEEEEDDSGSDIDIITERKDGSILEPPS</sequence>
<feature type="compositionally biased region" description="Low complexity" evidence="1">
    <location>
        <begin position="19"/>
        <end position="31"/>
    </location>
</feature>
<gene>
    <name evidence="2" type="primary">FIP1_1</name>
    <name evidence="2" type="ORF">LTR16_009029</name>
</gene>
<reference evidence="2 3" key="1">
    <citation type="submission" date="2023-08" db="EMBL/GenBank/DDBJ databases">
        <title>Black Yeasts Isolated from many extreme environments.</title>
        <authorList>
            <person name="Coleine C."/>
            <person name="Stajich J.E."/>
            <person name="Selbmann L."/>
        </authorList>
    </citation>
    <scope>NUCLEOTIDE SEQUENCE [LARGE SCALE GENOMIC DNA]</scope>
    <source>
        <strain evidence="2 3">CCFEE 536</strain>
    </source>
</reference>
<dbReference type="EMBL" id="JAVRRA010010476">
    <property type="protein sequence ID" value="KAK5241794.1"/>
    <property type="molecule type" value="Genomic_DNA"/>
</dbReference>
<evidence type="ECO:0000256" key="1">
    <source>
        <dbReference type="SAM" id="MobiDB-lite"/>
    </source>
</evidence>
<accession>A0ABR0LVH1</accession>
<evidence type="ECO:0000313" key="2">
    <source>
        <dbReference type="EMBL" id="KAK5241794.1"/>
    </source>
</evidence>
<proteinExistence type="predicted"/>
<protein>
    <submittedName>
        <fullName evidence="2">Cleavage polyadenylation factor subunit fip1</fullName>
    </submittedName>
</protein>
<comment type="caution">
    <text evidence="2">The sequence shown here is derived from an EMBL/GenBank/DDBJ whole genome shotgun (WGS) entry which is preliminary data.</text>
</comment>
<feature type="non-terminal residue" evidence="2">
    <location>
        <position position="87"/>
    </location>
</feature>
<organism evidence="2 3">
    <name type="scientific">Cryomyces antarcticus</name>
    <dbReference type="NCBI Taxonomy" id="329879"/>
    <lineage>
        <taxon>Eukaryota</taxon>
        <taxon>Fungi</taxon>
        <taxon>Dikarya</taxon>
        <taxon>Ascomycota</taxon>
        <taxon>Pezizomycotina</taxon>
        <taxon>Dothideomycetes</taxon>
        <taxon>Dothideomycetes incertae sedis</taxon>
        <taxon>Cryomyces</taxon>
    </lineage>
</organism>
<keyword evidence="3" id="KW-1185">Reference proteome</keyword>
<evidence type="ECO:0000313" key="3">
    <source>
        <dbReference type="Proteomes" id="UP001357485"/>
    </source>
</evidence>
<name>A0ABR0LVH1_9PEZI</name>
<feature type="compositionally biased region" description="Acidic residues" evidence="1">
    <location>
        <begin position="49"/>
        <end position="69"/>
    </location>
</feature>
<dbReference type="Proteomes" id="UP001357485">
    <property type="component" value="Unassembled WGS sequence"/>
</dbReference>
<feature type="region of interest" description="Disordered" evidence="1">
    <location>
        <begin position="1"/>
        <end position="87"/>
    </location>
</feature>